<protein>
    <submittedName>
        <fullName evidence="1">Signal peptide protein</fullName>
    </submittedName>
</protein>
<sequence length="205" mass="24787">MKKIVLLLIIIFSVNLYPKINMKESTIVEKKDYGYIVYAEDYYRLYSLPSYYGEYDLLRNVDYLERALNAPFDFVNRALTIIETEEAYIRYKDLMHMQFNYLITQNYIYLAGLYDKENYYFYNSQFDEDIKKSFEYAVFFYNLAKERWALTKELADKVMKNKAKLEMDNLIDKAYKIALGEIDYNKTADRQLKHIEEILQEMENN</sequence>
<organism evidence="1 2">
    <name type="scientific">Brachyspira murdochii</name>
    <dbReference type="NCBI Taxonomy" id="84378"/>
    <lineage>
        <taxon>Bacteria</taxon>
        <taxon>Pseudomonadati</taxon>
        <taxon>Spirochaetota</taxon>
        <taxon>Spirochaetia</taxon>
        <taxon>Brachyspirales</taxon>
        <taxon>Brachyspiraceae</taxon>
        <taxon>Brachyspira</taxon>
    </lineage>
</organism>
<dbReference type="RefSeq" id="WP_104618415.1">
    <property type="nucleotide sequence ID" value="NZ_JJMJ01000101.1"/>
</dbReference>
<evidence type="ECO:0000313" key="1">
    <source>
        <dbReference type="EMBL" id="PPS22162.1"/>
    </source>
</evidence>
<proteinExistence type="predicted"/>
<evidence type="ECO:0000313" key="2">
    <source>
        <dbReference type="Proteomes" id="UP000238924"/>
    </source>
</evidence>
<dbReference type="EMBL" id="JJMJ01000101">
    <property type="protein sequence ID" value="PPS22162.1"/>
    <property type="molecule type" value="Genomic_DNA"/>
</dbReference>
<name>A0ABX5B787_9SPIR</name>
<gene>
    <name evidence="1" type="ORF">DJ52_06595</name>
</gene>
<keyword evidence="2" id="KW-1185">Reference proteome</keyword>
<comment type="caution">
    <text evidence="1">The sequence shown here is derived from an EMBL/GenBank/DDBJ whole genome shotgun (WGS) entry which is preliminary data.</text>
</comment>
<accession>A0ABX5B787</accession>
<dbReference type="Proteomes" id="UP000238924">
    <property type="component" value="Unassembled WGS sequence"/>
</dbReference>
<reference evidence="1 2" key="1">
    <citation type="submission" date="2014-04" db="EMBL/GenBank/DDBJ databases">
        <title>Whole genome sequence of 'Brachyspira hampsonii' D13-03603F2.</title>
        <authorList>
            <person name="Patterson A.H."/>
            <person name="Chaban B."/>
            <person name="Fernando C."/>
            <person name="Harding J.C."/>
            <person name="Hill J.E."/>
        </authorList>
    </citation>
    <scope>NUCLEOTIDE SEQUENCE [LARGE SCALE GENOMIC DNA]</scope>
    <source>
        <strain evidence="1 2">D13-03603F2</strain>
    </source>
</reference>